<name>A0A023DXW0_9PROT</name>
<evidence type="ECO:0000313" key="4">
    <source>
        <dbReference type="Proteomes" id="UP000024842"/>
    </source>
</evidence>
<keyword evidence="4" id="KW-1185">Reference proteome</keyword>
<feature type="region of interest" description="Disordered" evidence="1">
    <location>
        <begin position="182"/>
        <end position="206"/>
    </location>
</feature>
<dbReference type="Proteomes" id="UP000024842">
    <property type="component" value="Unassembled WGS sequence"/>
</dbReference>
<feature type="compositionally biased region" description="Polar residues" evidence="1">
    <location>
        <begin position="182"/>
        <end position="197"/>
    </location>
</feature>
<evidence type="ECO:0000256" key="2">
    <source>
        <dbReference type="SAM" id="SignalP"/>
    </source>
</evidence>
<dbReference type="EMBL" id="BAUP01000080">
    <property type="protein sequence ID" value="GAJ46281.1"/>
    <property type="molecule type" value="Genomic_DNA"/>
</dbReference>
<dbReference type="AlphaFoldDB" id="A0A023DXW0"/>
<proteinExistence type="predicted"/>
<sequence length="226" mass="25981" precursor="true">MKNCKKLTILVFSVTLISFQSAFSWKNFEHFKDEWNKKMYTLKNNPYASDRFMKEGVSSETKNIIQAYNVLVEESNVKTPKEVNANKIKSAFSNLSKDVLALPEKNRDKFFFEKVIKNKSELCENFSLPKNLPADKWCQFLIEIGLVDKEDPQKIDINNKASASNLGNNLFENNLQSGEKNLSSATHSALSTNSKQSSIRKERENSKRNIVNTTFQKIKKLFSSKF</sequence>
<gene>
    <name evidence="3" type="ORF">HE1_00609</name>
</gene>
<organism evidence="3 4">
    <name type="scientific">Holospora elegans E1</name>
    <dbReference type="NCBI Taxonomy" id="1427503"/>
    <lineage>
        <taxon>Bacteria</taxon>
        <taxon>Pseudomonadati</taxon>
        <taxon>Pseudomonadota</taxon>
        <taxon>Alphaproteobacteria</taxon>
        <taxon>Holosporales</taxon>
        <taxon>Holosporaceae</taxon>
        <taxon>Holospora</taxon>
    </lineage>
</organism>
<keyword evidence="2" id="KW-0732">Signal</keyword>
<feature type="signal peptide" evidence="2">
    <location>
        <begin position="1"/>
        <end position="22"/>
    </location>
</feature>
<evidence type="ECO:0000313" key="3">
    <source>
        <dbReference type="EMBL" id="GAJ46281.1"/>
    </source>
</evidence>
<feature type="chain" id="PRO_5001513977" evidence="2">
    <location>
        <begin position="23"/>
        <end position="226"/>
    </location>
</feature>
<accession>A0A023DXW0</accession>
<protein>
    <submittedName>
        <fullName evidence="3">Uncharacterized protein</fullName>
    </submittedName>
</protein>
<reference evidence="3 4" key="1">
    <citation type="journal article" date="2014" name="FEMS Microbiol. Lett.">
        <title>Draft genome sequences of three Holospora species (Holospora obtusa, Holospora undulata, and Holospora elegans), endonuclear symbiotic bacteria of the ciliate Paramecium caudatum.</title>
        <authorList>
            <person name="Dohra H."/>
            <person name="Tanaka K."/>
            <person name="Suzuki T."/>
            <person name="Fujishima M."/>
            <person name="Suzuki H."/>
        </authorList>
    </citation>
    <scope>NUCLEOTIDE SEQUENCE [LARGE SCALE GENOMIC DNA]</scope>
    <source>
        <strain evidence="3 4">E1</strain>
    </source>
</reference>
<comment type="caution">
    <text evidence="3">The sequence shown here is derived from an EMBL/GenBank/DDBJ whole genome shotgun (WGS) entry which is preliminary data.</text>
</comment>
<evidence type="ECO:0000256" key="1">
    <source>
        <dbReference type="SAM" id="MobiDB-lite"/>
    </source>
</evidence>